<dbReference type="CDD" id="cd01298">
    <property type="entry name" value="ATZ_TRZ_like"/>
    <property type="match status" value="1"/>
</dbReference>
<reference evidence="3 4" key="1">
    <citation type="submission" date="2017-05" db="EMBL/GenBank/DDBJ databases">
        <title>Vagococcus spp. assemblies.</title>
        <authorList>
            <person name="Gulvik C.A."/>
        </authorList>
    </citation>
    <scope>NUCLEOTIDE SEQUENCE [LARGE SCALE GENOMIC DNA]</scope>
    <source>
        <strain evidence="3 4">LMG 24798</strain>
    </source>
</reference>
<keyword evidence="4" id="KW-1185">Reference proteome</keyword>
<dbReference type="Gene3D" id="3.20.20.140">
    <property type="entry name" value="Metal-dependent hydrolases"/>
    <property type="match status" value="1"/>
</dbReference>
<evidence type="ECO:0000259" key="2">
    <source>
        <dbReference type="Pfam" id="PF01979"/>
    </source>
</evidence>
<dbReference type="EMBL" id="NGKC01000018">
    <property type="protein sequence ID" value="RSU09529.1"/>
    <property type="molecule type" value="Genomic_DNA"/>
</dbReference>
<dbReference type="SUPFAM" id="SSF51338">
    <property type="entry name" value="Composite domain of metallo-dependent hydrolases"/>
    <property type="match status" value="1"/>
</dbReference>
<keyword evidence="1 3" id="KW-0378">Hydrolase</keyword>
<dbReference type="RefSeq" id="WP_126814834.1">
    <property type="nucleotide sequence ID" value="NZ_NGKC01000018.1"/>
</dbReference>
<evidence type="ECO:0000313" key="3">
    <source>
        <dbReference type="EMBL" id="RSU09529.1"/>
    </source>
</evidence>
<evidence type="ECO:0000256" key="1">
    <source>
        <dbReference type="ARBA" id="ARBA00022801"/>
    </source>
</evidence>
<name>A0A430AN62_9ENTE</name>
<accession>A0A430AN62</accession>
<dbReference type="InterPro" id="IPR011059">
    <property type="entry name" value="Metal-dep_hydrolase_composite"/>
</dbReference>
<proteinExistence type="predicted"/>
<dbReference type="Proteomes" id="UP000286773">
    <property type="component" value="Unassembled WGS sequence"/>
</dbReference>
<dbReference type="Pfam" id="PF01979">
    <property type="entry name" value="Amidohydro_1"/>
    <property type="match status" value="1"/>
</dbReference>
<dbReference type="InterPro" id="IPR032466">
    <property type="entry name" value="Metal_Hydrolase"/>
</dbReference>
<dbReference type="SUPFAM" id="SSF51556">
    <property type="entry name" value="Metallo-dependent hydrolases"/>
    <property type="match status" value="1"/>
</dbReference>
<dbReference type="OrthoDB" id="9797498at2"/>
<gene>
    <name evidence="3" type="ORF">CBF27_12535</name>
</gene>
<dbReference type="Gene3D" id="2.30.40.10">
    <property type="entry name" value="Urease, subunit C, domain 1"/>
    <property type="match status" value="1"/>
</dbReference>
<dbReference type="GO" id="GO:0016810">
    <property type="term" value="F:hydrolase activity, acting on carbon-nitrogen (but not peptide) bonds"/>
    <property type="evidence" value="ECO:0007669"/>
    <property type="project" value="InterPro"/>
</dbReference>
<evidence type="ECO:0000313" key="4">
    <source>
        <dbReference type="Proteomes" id="UP000286773"/>
    </source>
</evidence>
<comment type="caution">
    <text evidence="3">The sequence shown here is derived from an EMBL/GenBank/DDBJ whole genome shotgun (WGS) entry which is preliminary data.</text>
</comment>
<organism evidence="3 4">
    <name type="scientific">Vagococcus acidifermentans</name>
    <dbReference type="NCBI Taxonomy" id="564710"/>
    <lineage>
        <taxon>Bacteria</taxon>
        <taxon>Bacillati</taxon>
        <taxon>Bacillota</taxon>
        <taxon>Bacilli</taxon>
        <taxon>Lactobacillales</taxon>
        <taxon>Enterococcaceae</taxon>
        <taxon>Vagococcus</taxon>
    </lineage>
</organism>
<dbReference type="PANTHER" id="PTHR43794:SF11">
    <property type="entry name" value="AMIDOHYDROLASE-RELATED DOMAIN-CONTAINING PROTEIN"/>
    <property type="match status" value="1"/>
</dbReference>
<dbReference type="PANTHER" id="PTHR43794">
    <property type="entry name" value="AMINOHYDROLASE SSNA-RELATED"/>
    <property type="match status" value="1"/>
</dbReference>
<dbReference type="AlphaFoldDB" id="A0A430AN62"/>
<sequence>MKTLITNGLLLTMNDSFDVFDKGFILFDEGRIEQLGQMADCPDAAASWQVLDADGDIIMPGFINTHCHLGMIPFRSLADDVPDRLRKYLFPLEQHMTAALAAQSARYAVCELLLAGTTTVCDMYYFEDEIAAVCDEMGIRAFLGETIIDMPTCDAKDADEALVYADAFIQKWQAHGRITPVIAPHATNTVKKDTLLKIKQLSQRSNTPVTMHVSEMDYEMAYFSETYGQTPIAFLDDIGLLEQPFILAHGIFIQESDISLLQKRQVGVAHCIGANTKSAKGVAPIPQLLAGGVAVGLGTDGPSSGNTLDHFTQMKLVANFHKTRWQDRALFPARDIVRLATIGGAEVLGMAAVTGSLEAGKKADVIQIDTKSAAMFPMFDPYSVLVYSAGPHDVRNTWVDGRQLVRDKQLIKADLFSIRKKLDGEMTEFKLAVERINNA</sequence>
<dbReference type="InterPro" id="IPR006680">
    <property type="entry name" value="Amidohydro-rel"/>
</dbReference>
<dbReference type="InterPro" id="IPR050287">
    <property type="entry name" value="MTA/SAH_deaminase"/>
</dbReference>
<protein>
    <submittedName>
        <fullName evidence="3">Amidohydrolase</fullName>
    </submittedName>
</protein>
<feature type="domain" description="Amidohydrolase-related" evidence="2">
    <location>
        <begin position="57"/>
        <end position="403"/>
    </location>
</feature>